<reference evidence="2 4" key="2">
    <citation type="submission" date="2016-11" db="EMBL/GenBank/DDBJ databases">
        <title>Comparison of Traditional DNA-DNA Hybridization with In Silico Genomic Analysis.</title>
        <authorList>
            <person name="Nicholson A.C."/>
            <person name="Sammons S."/>
            <person name="Humrighouse B.W."/>
            <person name="Graziano J."/>
            <person name="Lasker B."/>
            <person name="Whitney A.M."/>
            <person name="Mcquiston J.R."/>
        </authorList>
    </citation>
    <scope>NUCLEOTIDE SEQUENCE [LARGE SCALE GENOMIC DNA]</scope>
    <source>
        <strain evidence="1 4">H1892</strain>
        <strain evidence="2">H2381</strain>
    </source>
</reference>
<comment type="caution">
    <text evidence="2">The sequence shown here is derived from an EMBL/GenBank/DDBJ whole genome shotgun (WGS) entry which is preliminary data.</text>
</comment>
<proteinExistence type="predicted"/>
<sequence length="248" mass="27751">MNMDTELWRFASDLSVVDAAILLGGGDPGEKDWEDNGTLYGERYQVQRTKGHPGFTAMFSTLANAVREGSLPAAHAHRAEPGGWVGSSLHGDIWIISRSDIELLRSRLDADPFDQTPFGGAYSIRVQTEPDWTKTMLAVRDLKTWLSKRGLTKNFFFPPEPAAATDAFSDPSHPRFCPELDFAMRAWRAMADEEIRTGTPKQAVERWMKQHKEEWRGRDALEVGSTQWKRIATMVNWQPEGGAGKTGG</sequence>
<organism evidence="2 3">
    <name type="scientific">Haematobacter missouriensis</name>
    <dbReference type="NCBI Taxonomy" id="366616"/>
    <lineage>
        <taxon>Bacteria</taxon>
        <taxon>Pseudomonadati</taxon>
        <taxon>Pseudomonadota</taxon>
        <taxon>Alphaproteobacteria</taxon>
        <taxon>Rhodobacterales</taxon>
        <taxon>Paracoccaceae</taxon>
        <taxon>Haematobacter</taxon>
    </lineage>
</organism>
<dbReference type="Proteomes" id="UP000214673">
    <property type="component" value="Unassembled WGS sequence"/>
</dbReference>
<dbReference type="EMBL" id="NIPX01000033">
    <property type="protein sequence ID" value="OWJ81725.1"/>
    <property type="molecule type" value="Genomic_DNA"/>
</dbReference>
<dbReference type="Proteomes" id="UP000196640">
    <property type="component" value="Unassembled WGS sequence"/>
</dbReference>
<reference evidence="3" key="1">
    <citation type="submission" date="2016-11" db="EMBL/GenBank/DDBJ databases">
        <title>Comparison of Traditional DNA-DNA Hybridization with In Silico Genomic Analysis.</title>
        <authorList>
            <person name="Nicholson A.C."/>
            <person name="Humrighouse B.W."/>
            <person name="Graziano J."/>
            <person name="Lasker B."/>
            <person name="Whitney A.M."/>
            <person name="Mcquiston J.R."/>
            <person name="Bell M."/>
        </authorList>
    </citation>
    <scope>NUCLEOTIDE SEQUENCE [LARGE SCALE GENOMIC DNA]</scope>
    <source>
        <strain evidence="3">H2381</strain>
    </source>
</reference>
<dbReference type="AlphaFoldDB" id="A0A212AJZ2"/>
<name>A0A212AJZ2_9RHOB</name>
<accession>A0A212AJZ2</accession>
<protein>
    <submittedName>
        <fullName evidence="2">Uncharacterized protein</fullName>
    </submittedName>
</protein>
<dbReference type="STRING" id="366616.CG51_01145"/>
<evidence type="ECO:0000313" key="2">
    <source>
        <dbReference type="EMBL" id="OWJ81725.1"/>
    </source>
</evidence>
<evidence type="ECO:0000313" key="1">
    <source>
        <dbReference type="EMBL" id="OWJ76777.1"/>
    </source>
</evidence>
<evidence type="ECO:0000313" key="3">
    <source>
        <dbReference type="Proteomes" id="UP000196640"/>
    </source>
</evidence>
<dbReference type="EMBL" id="NIPV01000024">
    <property type="protein sequence ID" value="OWJ76777.1"/>
    <property type="molecule type" value="Genomic_DNA"/>
</dbReference>
<evidence type="ECO:0000313" key="4">
    <source>
        <dbReference type="Proteomes" id="UP000214673"/>
    </source>
</evidence>
<gene>
    <name evidence="2" type="ORF">CDV52_17330</name>
    <name evidence="1" type="ORF">CDV53_07685</name>
</gene>
<keyword evidence="4" id="KW-1185">Reference proteome</keyword>